<evidence type="ECO:0000256" key="1">
    <source>
        <dbReference type="SAM" id="Phobius"/>
    </source>
</evidence>
<evidence type="ECO:0000313" key="2">
    <source>
        <dbReference type="EMBL" id="QEC48184.1"/>
    </source>
</evidence>
<dbReference type="EMBL" id="CP042430">
    <property type="protein sequence ID" value="QEC48184.1"/>
    <property type="molecule type" value="Genomic_DNA"/>
</dbReference>
<reference evidence="2 3" key="1">
    <citation type="journal article" date="2018" name="J. Microbiol.">
        <title>Baekduia soli gen. nov., sp. nov., a novel bacterium isolated from the soil of Baekdu Mountain and proposal of a novel family name, Baekduiaceae fam. nov.</title>
        <authorList>
            <person name="An D.S."/>
            <person name="Siddiqi M.Z."/>
            <person name="Kim K.H."/>
            <person name="Yu H.S."/>
            <person name="Im W.T."/>
        </authorList>
    </citation>
    <scope>NUCLEOTIDE SEQUENCE [LARGE SCALE GENOMIC DNA]</scope>
    <source>
        <strain evidence="2 3">BR7-21</strain>
    </source>
</reference>
<dbReference type="RefSeq" id="WP_146919442.1">
    <property type="nucleotide sequence ID" value="NZ_CP042430.1"/>
</dbReference>
<feature type="transmembrane region" description="Helical" evidence="1">
    <location>
        <begin position="51"/>
        <end position="69"/>
    </location>
</feature>
<dbReference type="Proteomes" id="UP000321805">
    <property type="component" value="Chromosome"/>
</dbReference>
<keyword evidence="3" id="KW-1185">Reference proteome</keyword>
<keyword evidence="1" id="KW-0472">Membrane</keyword>
<keyword evidence="1" id="KW-1133">Transmembrane helix</keyword>
<name>A0A5B8U514_9ACTN</name>
<dbReference type="AlphaFoldDB" id="A0A5B8U514"/>
<accession>A0A5B8U514</accession>
<feature type="transmembrane region" description="Helical" evidence="1">
    <location>
        <begin position="111"/>
        <end position="133"/>
    </location>
</feature>
<feature type="transmembrane region" description="Helical" evidence="1">
    <location>
        <begin position="76"/>
        <end position="99"/>
    </location>
</feature>
<gene>
    <name evidence="2" type="ORF">FSW04_11800</name>
</gene>
<feature type="transmembrane region" description="Helical" evidence="1">
    <location>
        <begin position="24"/>
        <end position="45"/>
    </location>
</feature>
<dbReference type="OrthoDB" id="5244319at2"/>
<protein>
    <submittedName>
        <fullName evidence="2">Uncharacterized protein</fullName>
    </submittedName>
</protein>
<organism evidence="2 3">
    <name type="scientific">Baekduia soli</name>
    <dbReference type="NCBI Taxonomy" id="496014"/>
    <lineage>
        <taxon>Bacteria</taxon>
        <taxon>Bacillati</taxon>
        <taxon>Actinomycetota</taxon>
        <taxon>Thermoleophilia</taxon>
        <taxon>Solirubrobacterales</taxon>
        <taxon>Baekduiaceae</taxon>
        <taxon>Baekduia</taxon>
    </lineage>
</organism>
<dbReference type="KEGG" id="bsol:FSW04_11800"/>
<keyword evidence="1" id="KW-0812">Transmembrane</keyword>
<evidence type="ECO:0000313" key="3">
    <source>
        <dbReference type="Proteomes" id="UP000321805"/>
    </source>
</evidence>
<sequence length="164" mass="17437">MAEESTVIIDHPNRDKAASKATRLVVLALLLVSVVLMLLVTAGGWDQLQGTKAVLIGYELVYLVMAVYVARWNRGVLPVAAALAIILAIFGAVAAPGWFDRDHAGFAPSSIDAATLGAICVILIPVQVLLIAFAMRGFGQAWNVEVERNPVPRAPRPGAHPHLA</sequence>
<proteinExistence type="predicted"/>